<dbReference type="Proteomes" id="UP000450161">
    <property type="component" value="Unassembled WGS sequence"/>
</dbReference>
<accession>A0A6I2TYL8</accession>
<dbReference type="GO" id="GO:0030313">
    <property type="term" value="C:cell envelope"/>
    <property type="evidence" value="ECO:0007669"/>
    <property type="project" value="UniProtKB-SubCell"/>
</dbReference>
<evidence type="ECO:0000256" key="3">
    <source>
        <dbReference type="ARBA" id="ARBA00023157"/>
    </source>
</evidence>
<evidence type="ECO:0000256" key="1">
    <source>
        <dbReference type="ARBA" id="ARBA00004196"/>
    </source>
</evidence>
<feature type="chain" id="PRO_5026068471" evidence="5">
    <location>
        <begin position="27"/>
        <end position="278"/>
    </location>
</feature>
<evidence type="ECO:0000259" key="6">
    <source>
        <dbReference type="PROSITE" id="PS51352"/>
    </source>
</evidence>
<dbReference type="CDD" id="cd02966">
    <property type="entry name" value="TlpA_like_family"/>
    <property type="match status" value="1"/>
</dbReference>
<proteinExistence type="predicted"/>
<name>A0A6I2TYL8_9BACT</name>
<keyword evidence="5" id="KW-0732">Signal</keyword>
<evidence type="ECO:0000313" key="7">
    <source>
        <dbReference type="EMBL" id="MST78465.1"/>
    </source>
</evidence>
<feature type="domain" description="Thioredoxin" evidence="6">
    <location>
        <begin position="135"/>
        <end position="278"/>
    </location>
</feature>
<dbReference type="GO" id="GO:0016491">
    <property type="term" value="F:oxidoreductase activity"/>
    <property type="evidence" value="ECO:0007669"/>
    <property type="project" value="InterPro"/>
</dbReference>
<keyword evidence="2" id="KW-0201">Cytochrome c-type biogenesis</keyword>
<keyword evidence="4" id="KW-0676">Redox-active center</keyword>
<reference evidence="7 8" key="1">
    <citation type="submission" date="2019-08" db="EMBL/GenBank/DDBJ databases">
        <title>In-depth cultivation of the pig gut microbiome towards novel bacterial diversity and tailored functional studies.</title>
        <authorList>
            <person name="Wylensek D."/>
            <person name="Hitch T.C.A."/>
            <person name="Clavel T."/>
        </authorList>
    </citation>
    <scope>NUCLEOTIDE SEQUENCE [LARGE SCALE GENOMIC DNA]</scope>
    <source>
        <strain evidence="7 8">LKV-178-WT-2C</strain>
    </source>
</reference>
<organism evidence="7 8">
    <name type="scientific">Segatella copri</name>
    <dbReference type="NCBI Taxonomy" id="165179"/>
    <lineage>
        <taxon>Bacteria</taxon>
        <taxon>Pseudomonadati</taxon>
        <taxon>Bacteroidota</taxon>
        <taxon>Bacteroidia</taxon>
        <taxon>Bacteroidales</taxon>
        <taxon>Prevotellaceae</taxon>
        <taxon>Segatella</taxon>
    </lineage>
</organism>
<feature type="signal peptide" evidence="5">
    <location>
        <begin position="1"/>
        <end position="26"/>
    </location>
</feature>
<gene>
    <name evidence="7" type="ORF">FYJ72_12540</name>
</gene>
<sequence length="278" mass="31778">MKINQYLSLGRCIGMVVAFITMPASAATGQGISEKEYKLDSLETLVDSLMPKVDTQDAKELFRVYFATIDRAVKPKEWADRMKADVMSNMFDLYSTDDQGEIYRLYQENSLHAADSLRSRVKCHYDAMIKKYGHLFPGRPAPNLTFTDTDGKALSLQSFKGQLLLVDIWGTWCAPCIEEMPYLAKLQDEYAARKDVRIMSIACDKKAERWKAYLAKHPTSWHQYLVTDAGNKMLDEVYFCEGIPRFIIIGRDGNIISADALRPSEKSFSEYFRKIVNQ</sequence>
<dbReference type="InterPro" id="IPR013740">
    <property type="entry name" value="Redoxin"/>
</dbReference>
<dbReference type="Gene3D" id="3.40.30.10">
    <property type="entry name" value="Glutaredoxin"/>
    <property type="match status" value="1"/>
</dbReference>
<dbReference type="AlphaFoldDB" id="A0A6I2TYL8"/>
<dbReference type="RefSeq" id="WP_154482585.1">
    <property type="nucleotide sequence ID" value="NZ_VUNF01000030.1"/>
</dbReference>
<evidence type="ECO:0000256" key="2">
    <source>
        <dbReference type="ARBA" id="ARBA00022748"/>
    </source>
</evidence>
<dbReference type="InterPro" id="IPR050553">
    <property type="entry name" value="Thioredoxin_ResA/DsbE_sf"/>
</dbReference>
<dbReference type="PANTHER" id="PTHR42852:SF6">
    <property type="entry name" value="THIOL:DISULFIDE INTERCHANGE PROTEIN DSBE"/>
    <property type="match status" value="1"/>
</dbReference>
<protein>
    <submittedName>
        <fullName evidence="7">TlpA family protein disulfide reductase</fullName>
    </submittedName>
</protein>
<dbReference type="PROSITE" id="PS51352">
    <property type="entry name" value="THIOREDOXIN_2"/>
    <property type="match status" value="1"/>
</dbReference>
<dbReference type="Pfam" id="PF08534">
    <property type="entry name" value="Redoxin"/>
    <property type="match status" value="1"/>
</dbReference>
<comment type="caution">
    <text evidence="7">The sequence shown here is derived from an EMBL/GenBank/DDBJ whole genome shotgun (WGS) entry which is preliminary data.</text>
</comment>
<dbReference type="InterPro" id="IPR013766">
    <property type="entry name" value="Thioredoxin_domain"/>
</dbReference>
<evidence type="ECO:0000256" key="5">
    <source>
        <dbReference type="SAM" id="SignalP"/>
    </source>
</evidence>
<keyword evidence="3" id="KW-1015">Disulfide bond</keyword>
<dbReference type="SUPFAM" id="SSF52833">
    <property type="entry name" value="Thioredoxin-like"/>
    <property type="match status" value="1"/>
</dbReference>
<dbReference type="InterPro" id="IPR036249">
    <property type="entry name" value="Thioredoxin-like_sf"/>
</dbReference>
<dbReference type="GO" id="GO:0017004">
    <property type="term" value="P:cytochrome complex assembly"/>
    <property type="evidence" value="ECO:0007669"/>
    <property type="project" value="UniProtKB-KW"/>
</dbReference>
<dbReference type="PANTHER" id="PTHR42852">
    <property type="entry name" value="THIOL:DISULFIDE INTERCHANGE PROTEIN DSBE"/>
    <property type="match status" value="1"/>
</dbReference>
<dbReference type="EMBL" id="VUNF01000030">
    <property type="protein sequence ID" value="MST78465.1"/>
    <property type="molecule type" value="Genomic_DNA"/>
</dbReference>
<evidence type="ECO:0000256" key="4">
    <source>
        <dbReference type="ARBA" id="ARBA00023284"/>
    </source>
</evidence>
<evidence type="ECO:0000313" key="8">
    <source>
        <dbReference type="Proteomes" id="UP000450161"/>
    </source>
</evidence>
<comment type="subcellular location">
    <subcellularLocation>
        <location evidence="1">Cell envelope</location>
    </subcellularLocation>
</comment>